<accession>A0ABS5AB05</accession>
<organism evidence="2 3">
    <name type="scientific">Crossiella equi</name>
    <dbReference type="NCBI Taxonomy" id="130796"/>
    <lineage>
        <taxon>Bacteria</taxon>
        <taxon>Bacillati</taxon>
        <taxon>Actinomycetota</taxon>
        <taxon>Actinomycetes</taxon>
        <taxon>Pseudonocardiales</taxon>
        <taxon>Pseudonocardiaceae</taxon>
        <taxon>Crossiella</taxon>
    </lineage>
</organism>
<feature type="compositionally biased region" description="Low complexity" evidence="1">
    <location>
        <begin position="88"/>
        <end position="114"/>
    </location>
</feature>
<proteinExistence type="predicted"/>
<evidence type="ECO:0000313" key="3">
    <source>
        <dbReference type="Proteomes" id="UP001519363"/>
    </source>
</evidence>
<evidence type="ECO:0000313" key="2">
    <source>
        <dbReference type="EMBL" id="MBP2473768.1"/>
    </source>
</evidence>
<name>A0ABS5AB05_9PSEU</name>
<dbReference type="EMBL" id="JAGIOO010000001">
    <property type="protein sequence ID" value="MBP2473768.1"/>
    <property type="molecule type" value="Genomic_DNA"/>
</dbReference>
<sequence>MTDQNGSNRLAEEAKLLLDAVSDRALPWLQRLAAEAPEGHTAATCGWCPLCATLAVVRGERPELAVRAADHLAGLLGTLRAAMEERIPAAPSGDASPASSETGANEAPAEESAPAAPPRVQKITVEREC</sequence>
<protein>
    <submittedName>
        <fullName evidence="2">Uncharacterized protein</fullName>
    </submittedName>
</protein>
<dbReference type="Proteomes" id="UP001519363">
    <property type="component" value="Unassembled WGS sequence"/>
</dbReference>
<evidence type="ECO:0000256" key="1">
    <source>
        <dbReference type="SAM" id="MobiDB-lite"/>
    </source>
</evidence>
<keyword evidence="3" id="KW-1185">Reference proteome</keyword>
<dbReference type="RefSeq" id="WP_086780792.1">
    <property type="nucleotide sequence ID" value="NZ_JAGIOO010000001.1"/>
</dbReference>
<comment type="caution">
    <text evidence="2">The sequence shown here is derived from an EMBL/GenBank/DDBJ whole genome shotgun (WGS) entry which is preliminary data.</text>
</comment>
<feature type="region of interest" description="Disordered" evidence="1">
    <location>
        <begin position="86"/>
        <end position="129"/>
    </location>
</feature>
<gene>
    <name evidence="2" type="ORF">JOF53_002640</name>
</gene>
<reference evidence="2 3" key="1">
    <citation type="submission" date="2021-03" db="EMBL/GenBank/DDBJ databases">
        <title>Sequencing the genomes of 1000 actinobacteria strains.</title>
        <authorList>
            <person name="Klenk H.-P."/>
        </authorList>
    </citation>
    <scope>NUCLEOTIDE SEQUENCE [LARGE SCALE GENOMIC DNA]</scope>
    <source>
        <strain evidence="2 3">DSM 44580</strain>
    </source>
</reference>